<dbReference type="OrthoDB" id="8420948at2"/>
<comment type="caution">
    <text evidence="1">The sequence shown here is derived from an EMBL/GenBank/DDBJ whole genome shotgun (WGS) entry which is preliminary data.</text>
</comment>
<organism evidence="1 2">
    <name type="scientific">Rhizobium tubonense</name>
    <dbReference type="NCBI Taxonomy" id="484088"/>
    <lineage>
        <taxon>Bacteria</taxon>
        <taxon>Pseudomonadati</taxon>
        <taxon>Pseudomonadota</taxon>
        <taxon>Alphaproteobacteria</taxon>
        <taxon>Hyphomicrobiales</taxon>
        <taxon>Rhizobiaceae</taxon>
        <taxon>Rhizobium/Agrobacterium group</taxon>
        <taxon>Rhizobium</taxon>
    </lineage>
</organism>
<proteinExistence type="predicted"/>
<sequence>MAKVVVIGIPGETELWLADLGAGTVTKLPPAKGGALAEAHKLRHAGATITKGVDLAIVVSSKEAVASGQFVG</sequence>
<dbReference type="AlphaFoldDB" id="A0A2W4CVA2"/>
<evidence type="ECO:0000313" key="1">
    <source>
        <dbReference type="EMBL" id="PZM16272.1"/>
    </source>
</evidence>
<keyword evidence="2" id="KW-1185">Reference proteome</keyword>
<evidence type="ECO:0000313" key="2">
    <source>
        <dbReference type="Proteomes" id="UP000248925"/>
    </source>
</evidence>
<name>A0A2W4CVA2_9HYPH</name>
<accession>A0A2W4CVA2</accession>
<dbReference type="EMBL" id="PCDP01000003">
    <property type="protein sequence ID" value="PZM16272.1"/>
    <property type="molecule type" value="Genomic_DNA"/>
</dbReference>
<dbReference type="Proteomes" id="UP000248925">
    <property type="component" value="Unassembled WGS sequence"/>
</dbReference>
<gene>
    <name evidence="1" type="ORF">CPY51_04650</name>
</gene>
<dbReference type="RefSeq" id="WP_111158876.1">
    <property type="nucleotide sequence ID" value="NZ_PCDP01000003.1"/>
</dbReference>
<reference evidence="1 2" key="1">
    <citation type="journal article" date="2018" name="Sci. Rep.">
        <title>Rhizobium tumorigenes sp. nov., a novel plant tumorigenic bacterium isolated from cane gall tumors on thornless blackberry.</title>
        <authorList>
            <person name="Kuzmanovi N."/>
            <person name="Smalla K."/>
            <person name="Gronow S."/>
            <person name="PuBawska J."/>
        </authorList>
    </citation>
    <scope>NUCLEOTIDE SEQUENCE [LARGE SCALE GENOMIC DNA]</scope>
    <source>
        <strain evidence="1 2">CCBAU 85046</strain>
    </source>
</reference>
<protein>
    <submittedName>
        <fullName evidence="1">Uncharacterized protein</fullName>
    </submittedName>
</protein>